<keyword evidence="7" id="KW-1185">Reference proteome</keyword>
<dbReference type="PATRIC" id="fig|1232683.4.peg.852"/>
<organism evidence="6 7">
    <name type="scientific">Marinobacterium lacunae</name>
    <dbReference type="NCBI Taxonomy" id="1232683"/>
    <lineage>
        <taxon>Bacteria</taxon>
        <taxon>Pseudomonadati</taxon>
        <taxon>Pseudomonadota</taxon>
        <taxon>Gammaproteobacteria</taxon>
        <taxon>Oceanospirillales</taxon>
        <taxon>Oceanospirillaceae</taxon>
        <taxon>Marinobacterium</taxon>
    </lineage>
</organism>
<dbReference type="EMBL" id="JMQN01000013">
    <property type="protein sequence ID" value="KEA65158.1"/>
    <property type="molecule type" value="Genomic_DNA"/>
</dbReference>
<dbReference type="InterPro" id="IPR015421">
    <property type="entry name" value="PyrdxlP-dep_Trfase_major"/>
</dbReference>
<dbReference type="Pfam" id="PF01053">
    <property type="entry name" value="Cys_Met_Meta_PP"/>
    <property type="match status" value="1"/>
</dbReference>
<keyword evidence="6" id="KW-0808">Transferase</keyword>
<dbReference type="STRING" id="1232683.ADIMK_0860"/>
<feature type="compositionally biased region" description="Basic and acidic residues" evidence="5">
    <location>
        <begin position="12"/>
        <end position="22"/>
    </location>
</feature>
<comment type="cofactor">
    <cofactor evidence="1 4">
        <name>pyridoxal 5'-phosphate</name>
        <dbReference type="ChEBI" id="CHEBI:597326"/>
    </cofactor>
</comment>
<dbReference type="InterPro" id="IPR000277">
    <property type="entry name" value="Cys/Met-Metab_PyrdxlP-dep_enz"/>
</dbReference>
<dbReference type="AlphaFoldDB" id="A0A081G303"/>
<dbReference type="FunFam" id="3.40.640.10:FF:000046">
    <property type="entry name" value="Cystathionine gamma-lyase"/>
    <property type="match status" value="1"/>
</dbReference>
<dbReference type="RefSeq" id="WP_036183996.1">
    <property type="nucleotide sequence ID" value="NZ_JMQN01000013.1"/>
</dbReference>
<gene>
    <name evidence="6" type="ORF">ADIMK_0860</name>
</gene>
<keyword evidence="2 3" id="KW-0663">Pyridoxal phosphate</keyword>
<dbReference type="Gene3D" id="3.90.1150.10">
    <property type="entry name" value="Aspartate Aminotransferase, domain 1"/>
    <property type="match status" value="1"/>
</dbReference>
<dbReference type="EC" id="2.5.1.48" evidence="6"/>
<dbReference type="OrthoDB" id="9805807at2"/>
<evidence type="ECO:0000256" key="1">
    <source>
        <dbReference type="ARBA" id="ARBA00001933"/>
    </source>
</evidence>
<feature type="region of interest" description="Disordered" evidence="5">
    <location>
        <begin position="1"/>
        <end position="22"/>
    </location>
</feature>
<evidence type="ECO:0000313" key="7">
    <source>
        <dbReference type="Proteomes" id="UP000028252"/>
    </source>
</evidence>
<dbReference type="GO" id="GO:0030170">
    <property type="term" value="F:pyridoxal phosphate binding"/>
    <property type="evidence" value="ECO:0007669"/>
    <property type="project" value="InterPro"/>
</dbReference>
<dbReference type="GO" id="GO:0003962">
    <property type="term" value="F:cystathionine gamma-synthase activity"/>
    <property type="evidence" value="ECO:0007669"/>
    <property type="project" value="UniProtKB-EC"/>
</dbReference>
<protein>
    <submittedName>
        <fullName evidence="6">O-acetylhomoserine sulfhydrylase</fullName>
        <ecNumber evidence="6">2.5.1.48</ecNumber>
        <ecNumber evidence="6">2.5.1.49</ecNumber>
    </submittedName>
</protein>
<dbReference type="SUPFAM" id="SSF53383">
    <property type="entry name" value="PLP-dependent transferases"/>
    <property type="match status" value="1"/>
</dbReference>
<dbReference type="PANTHER" id="PTHR11808">
    <property type="entry name" value="TRANS-SULFURATION ENZYME FAMILY MEMBER"/>
    <property type="match status" value="1"/>
</dbReference>
<feature type="modified residue" description="N6-(pyridoxal phosphate)lysine" evidence="3">
    <location>
        <position position="206"/>
    </location>
</feature>
<evidence type="ECO:0000256" key="2">
    <source>
        <dbReference type="ARBA" id="ARBA00022898"/>
    </source>
</evidence>
<dbReference type="Proteomes" id="UP000028252">
    <property type="component" value="Unassembled WGS sequence"/>
</dbReference>
<comment type="caution">
    <text evidence="6">The sequence shown here is derived from an EMBL/GenBank/DDBJ whole genome shotgun (WGS) entry which is preliminary data.</text>
</comment>
<reference evidence="6 7" key="1">
    <citation type="submission" date="2014-04" db="EMBL/GenBank/DDBJ databases">
        <title>Marinobacterium kochiensis sp. nov., isolated from sediment sample collected from Kochi backwaters in Kerala, India.</title>
        <authorList>
            <person name="Singh A."/>
            <person name="Pinnaka A.K."/>
        </authorList>
    </citation>
    <scope>NUCLEOTIDE SEQUENCE [LARGE SCALE GENOMIC DNA]</scope>
    <source>
        <strain evidence="6 7">AK27</strain>
    </source>
</reference>
<proteinExistence type="inferred from homology"/>
<dbReference type="PIRSF" id="PIRSF001434">
    <property type="entry name" value="CGS"/>
    <property type="match status" value="1"/>
</dbReference>
<sequence>MKEKGFTTGIVHGDRESPIEHGSVHKPVHNVVLYGYETAEELAAVFQNRQPGYSYGRQNNPTTTALQSKLSRLEQGIDTICFATGMAALSATCLTLLKTGDHLISSQFLFGNTNSFFQTLTQYGIEVSFVDATDVENVKAAVQPNTRMVFVETIANPCTQIADLKAIGAFCHAQQLVYVVDNTMSSPALFQPKSVGASLSINSLSKIIAGHGEVLGGSVTDLGSYDWSQYPNINESYRKGDPQKWGLQQIRKKGLRDMGATLAPDSAHRIAIGAETLALRVQKACSNAQALAEFFDQHPAIKQVYYPGLPCHPQHERAKALFCGFGALMSIDLVDDDACFKVLNKLKCVVLSSHLGDNRTLAIPVAHTIFFEMGPQRRASMGISEGTIRISVGIEDQADLLEDFAQALA</sequence>
<evidence type="ECO:0000256" key="3">
    <source>
        <dbReference type="PIRSR" id="PIRSR001434-2"/>
    </source>
</evidence>
<comment type="similarity">
    <text evidence="4">Belongs to the trans-sulfuration enzymes family.</text>
</comment>
<dbReference type="Gene3D" id="3.40.640.10">
    <property type="entry name" value="Type I PLP-dependent aspartate aminotransferase-like (Major domain)"/>
    <property type="match status" value="1"/>
</dbReference>
<name>A0A081G303_9GAMM</name>
<evidence type="ECO:0000256" key="5">
    <source>
        <dbReference type="SAM" id="MobiDB-lite"/>
    </source>
</evidence>
<dbReference type="PANTHER" id="PTHR11808:SF80">
    <property type="entry name" value="CYSTATHIONINE GAMMA-LYASE"/>
    <property type="match status" value="1"/>
</dbReference>
<dbReference type="GO" id="GO:0016846">
    <property type="term" value="F:carbon-sulfur lyase activity"/>
    <property type="evidence" value="ECO:0007669"/>
    <property type="project" value="TreeGrafter"/>
</dbReference>
<dbReference type="GO" id="GO:0019346">
    <property type="term" value="P:transsulfuration"/>
    <property type="evidence" value="ECO:0007669"/>
    <property type="project" value="InterPro"/>
</dbReference>
<dbReference type="NCBIfam" id="NF004609">
    <property type="entry name" value="PRK05939.1"/>
    <property type="match status" value="1"/>
</dbReference>
<dbReference type="GO" id="GO:0005737">
    <property type="term" value="C:cytoplasm"/>
    <property type="evidence" value="ECO:0007669"/>
    <property type="project" value="TreeGrafter"/>
</dbReference>
<dbReference type="eggNOG" id="COG2873">
    <property type="taxonomic scope" value="Bacteria"/>
</dbReference>
<dbReference type="EC" id="2.5.1.49" evidence="6"/>
<accession>A0A081G303</accession>
<dbReference type="GO" id="GO:0003961">
    <property type="term" value="F:O-acetylhomoserine aminocarboxypropyltransferase activity"/>
    <property type="evidence" value="ECO:0007669"/>
    <property type="project" value="UniProtKB-EC"/>
</dbReference>
<evidence type="ECO:0000313" key="6">
    <source>
        <dbReference type="EMBL" id="KEA65158.1"/>
    </source>
</evidence>
<dbReference type="InterPro" id="IPR015424">
    <property type="entry name" value="PyrdxlP-dep_Trfase"/>
</dbReference>
<dbReference type="InterPro" id="IPR015422">
    <property type="entry name" value="PyrdxlP-dep_Trfase_small"/>
</dbReference>
<evidence type="ECO:0000256" key="4">
    <source>
        <dbReference type="RuleBase" id="RU362118"/>
    </source>
</evidence>